<keyword evidence="5" id="KW-1003">Cell membrane</keyword>
<evidence type="ECO:0000256" key="4">
    <source>
        <dbReference type="ARBA" id="ARBA00012647"/>
    </source>
</evidence>
<dbReference type="PANTHER" id="PTHR11596">
    <property type="entry name" value="ALKALINE PHOSPHATASE"/>
    <property type="match status" value="1"/>
</dbReference>
<dbReference type="Pfam" id="PF00245">
    <property type="entry name" value="Alk_phosphatase"/>
    <property type="match status" value="1"/>
</dbReference>
<dbReference type="InterPro" id="IPR017850">
    <property type="entry name" value="Alkaline_phosphatase_core_sf"/>
</dbReference>
<evidence type="ECO:0000256" key="3">
    <source>
        <dbReference type="ARBA" id="ARBA00011738"/>
    </source>
</evidence>
<evidence type="ECO:0000256" key="14">
    <source>
        <dbReference type="PIRSR" id="PIRSR601952-1"/>
    </source>
</evidence>
<keyword evidence="9 15" id="KW-0862">Zinc</keyword>
<comment type="caution">
    <text evidence="18">The sequence shown here is derived from an EMBL/GenBank/DDBJ whole genome shotgun (WGS) entry which is preliminary data.</text>
</comment>
<evidence type="ECO:0000256" key="2">
    <source>
        <dbReference type="ARBA" id="ARBA00005984"/>
    </source>
</evidence>
<feature type="binding site" evidence="15">
    <location>
        <position position="374"/>
    </location>
    <ligand>
        <name>Zn(2+)</name>
        <dbReference type="ChEBI" id="CHEBI:29105"/>
        <label>2</label>
    </ligand>
</feature>
<proteinExistence type="inferred from homology"/>
<feature type="binding site" evidence="15">
    <location>
        <position position="447"/>
    </location>
    <ligand>
        <name>Zn(2+)</name>
        <dbReference type="ChEBI" id="CHEBI:29105"/>
        <label>2</label>
    </ligand>
</feature>
<feature type="binding site" evidence="15">
    <location>
        <position position="60"/>
    </location>
    <ligand>
        <name>Zn(2+)</name>
        <dbReference type="ChEBI" id="CHEBI:29105"/>
        <label>2</label>
    </ligand>
</feature>
<organism evidence="18 19">
    <name type="scientific">Fregetta grallaria</name>
    <name type="common">White-bellied storm-petrel</name>
    <name type="synonym">Procellaria grallaria</name>
    <dbReference type="NCBI Taxonomy" id="79628"/>
    <lineage>
        <taxon>Eukaryota</taxon>
        <taxon>Metazoa</taxon>
        <taxon>Chordata</taxon>
        <taxon>Craniata</taxon>
        <taxon>Vertebrata</taxon>
        <taxon>Euteleostomi</taxon>
        <taxon>Archelosauria</taxon>
        <taxon>Archosauria</taxon>
        <taxon>Dinosauria</taxon>
        <taxon>Saurischia</taxon>
        <taxon>Theropoda</taxon>
        <taxon>Coelurosauria</taxon>
        <taxon>Aves</taxon>
        <taxon>Neognathae</taxon>
        <taxon>Neoaves</taxon>
        <taxon>Aequornithes</taxon>
        <taxon>Procellariiformes</taxon>
        <taxon>Hydrobatidae</taxon>
        <taxon>Fregetta</taxon>
    </lineage>
</organism>
<feature type="binding site" evidence="15">
    <location>
        <position position="171"/>
    </location>
    <ligand>
        <name>Mg(2+)</name>
        <dbReference type="ChEBI" id="CHEBI:18420"/>
    </ligand>
</feature>
<sequence>MLVTQGCGCWRGGTDGCCPVPAEEEDPSFWNKQAAAAIEASFEIQPRISQAKNLILFLGDGFGIPTITATRILKGQKQGKLGPETPLALDAFPYVALSKTYNVDRQVPDSAGTATAYLCGVKGNYQTVGLSAAARHSQCNTTAGNEVVSVLERARKAGKAVGIVTTTRVQHASPSGTYAHVVNRNWYADARMPADAHRQGCKDIAWQLVHNVDINVILGGGRKYMTPMGTPDPEYPTYNSENGERRDGNNLINMWLEARTGARYVWNRTEMLAAAADPSVNYLMGLFEPADMKYDLMRNTTMDPSLTEMMEAAITILSRNPNGFYLFVEDKIDHGHHDGAAHKALTEAVEFDRAIERAGALTDEAQTLTVITADHSHVFSFGGYTLRGSSIFGLAPGKAADGKNYTSILYGNGPGYPGTQRTDVDDNKAKQYNYLQQAAVPLPSETHGGEDVAILAKGPMAHLFHGVQEQTYVAHVMAYAACLEPYTACRQRGSAPGTRATPLALLLPTLLLPLFH</sequence>
<keyword evidence="19" id="KW-1185">Reference proteome</keyword>
<feature type="non-terminal residue" evidence="18">
    <location>
        <position position="1"/>
    </location>
</feature>
<evidence type="ECO:0000256" key="7">
    <source>
        <dbReference type="ARBA" id="ARBA00022723"/>
    </source>
</evidence>
<keyword evidence="11" id="KW-0472">Membrane</keyword>
<gene>
    <name evidence="18" type="primary">Alpi_0</name>
    <name evidence="18" type="ORF">FREGRA_R00122</name>
</gene>
<dbReference type="FunFam" id="3.40.720.10:FF:000008">
    <property type="entry name" value="Alkaline phosphatase"/>
    <property type="match status" value="1"/>
</dbReference>
<accession>A0A7L3YKY9</accession>
<dbReference type="EC" id="3.1.3.1" evidence="4 17"/>
<keyword evidence="12" id="KW-0325">Glycoprotein</keyword>
<comment type="subunit">
    <text evidence="3">Homodimer.</text>
</comment>
<dbReference type="PANTHER" id="PTHR11596:SF30">
    <property type="entry name" value="INTESTINAL-TYPE ALKALINE PHOSPHATASE"/>
    <property type="match status" value="1"/>
</dbReference>
<name>A0A7L3YKY9_FREGA</name>
<dbReference type="SMART" id="SM00098">
    <property type="entry name" value="alkPPc"/>
    <property type="match status" value="1"/>
</dbReference>
<evidence type="ECO:0000256" key="9">
    <source>
        <dbReference type="ARBA" id="ARBA00022833"/>
    </source>
</evidence>
<dbReference type="PRINTS" id="PR00113">
    <property type="entry name" value="ALKPHPHTASE"/>
</dbReference>
<dbReference type="GO" id="GO:0004035">
    <property type="term" value="F:alkaline phosphatase activity"/>
    <property type="evidence" value="ECO:0007669"/>
    <property type="project" value="UniProtKB-EC"/>
</dbReference>
<evidence type="ECO:0000256" key="10">
    <source>
        <dbReference type="ARBA" id="ARBA00022842"/>
    </source>
</evidence>
<comment type="catalytic activity">
    <reaction evidence="17">
        <text>a phosphate monoester + H2O = an alcohol + phosphate</text>
        <dbReference type="Rhea" id="RHEA:15017"/>
        <dbReference type="ChEBI" id="CHEBI:15377"/>
        <dbReference type="ChEBI" id="CHEBI:30879"/>
        <dbReference type="ChEBI" id="CHEBI:43474"/>
        <dbReference type="ChEBI" id="CHEBI:67140"/>
        <dbReference type="EC" id="3.1.3.1"/>
    </reaction>
</comment>
<evidence type="ECO:0000256" key="15">
    <source>
        <dbReference type="PIRSR" id="PIRSR601952-2"/>
    </source>
</evidence>
<evidence type="ECO:0000313" key="18">
    <source>
        <dbReference type="EMBL" id="NXW01264.1"/>
    </source>
</evidence>
<evidence type="ECO:0000256" key="16">
    <source>
        <dbReference type="RuleBase" id="RU003946"/>
    </source>
</evidence>
<comment type="cofactor">
    <cofactor evidence="15">
        <name>Mg(2+)</name>
        <dbReference type="ChEBI" id="CHEBI:18420"/>
    </cofactor>
    <text evidence="15">Binds 1 Mg(2+) ion.</text>
</comment>
<dbReference type="InterPro" id="IPR001952">
    <property type="entry name" value="Alkaline_phosphatase"/>
</dbReference>
<dbReference type="GO" id="GO:0098552">
    <property type="term" value="C:side of membrane"/>
    <property type="evidence" value="ECO:0007669"/>
    <property type="project" value="UniProtKB-KW"/>
</dbReference>
<feature type="active site" description="Phosphoserine intermediate" evidence="14">
    <location>
        <position position="110"/>
    </location>
</feature>
<evidence type="ECO:0000256" key="13">
    <source>
        <dbReference type="ARBA" id="ARBA00023288"/>
    </source>
</evidence>
<feature type="non-terminal residue" evidence="18">
    <location>
        <position position="516"/>
    </location>
</feature>
<feature type="binding site" evidence="15">
    <location>
        <position position="333"/>
    </location>
    <ligand>
        <name>Zn(2+)</name>
        <dbReference type="ChEBI" id="CHEBI:29105"/>
        <label>2</label>
    </ligand>
</feature>
<evidence type="ECO:0000256" key="17">
    <source>
        <dbReference type="RuleBase" id="RU003947"/>
    </source>
</evidence>
<feature type="binding site" evidence="15">
    <location>
        <position position="337"/>
    </location>
    <ligand>
        <name>Zn(2+)</name>
        <dbReference type="ChEBI" id="CHEBI:29105"/>
        <label>2</label>
    </ligand>
</feature>
<dbReference type="InterPro" id="IPR018299">
    <property type="entry name" value="Alkaline_phosphatase_AS"/>
</dbReference>
<comment type="subcellular location">
    <subcellularLocation>
        <location evidence="1">Cell membrane</location>
        <topology evidence="1">Lipid-anchor</topology>
        <topology evidence="1">GPI-anchor</topology>
    </subcellularLocation>
</comment>
<comment type="cofactor">
    <cofactor evidence="15">
        <name>Zn(2+)</name>
        <dbReference type="ChEBI" id="CHEBI:29105"/>
    </cofactor>
    <text evidence="15">Binds 2 Zn(2+) ions.</text>
</comment>
<keyword evidence="8 17" id="KW-0378">Hydrolase</keyword>
<feature type="binding site" evidence="15">
    <location>
        <position position="329"/>
    </location>
    <ligand>
        <name>Mg(2+)</name>
        <dbReference type="ChEBI" id="CHEBI:18420"/>
    </ligand>
</feature>
<dbReference type="GO" id="GO:0046872">
    <property type="term" value="F:metal ion binding"/>
    <property type="evidence" value="ECO:0007669"/>
    <property type="project" value="UniProtKB-KW"/>
</dbReference>
<reference evidence="18 19" key="1">
    <citation type="submission" date="2019-09" db="EMBL/GenBank/DDBJ databases">
        <title>Bird 10,000 Genomes (B10K) Project - Family phase.</title>
        <authorList>
            <person name="Zhang G."/>
        </authorList>
    </citation>
    <scope>NUCLEOTIDE SEQUENCE [LARGE SCALE GENOMIC DNA]</scope>
    <source>
        <strain evidence="18">B10K-DU-006-09</strain>
        <tissue evidence="18">Muscle</tissue>
    </source>
</reference>
<evidence type="ECO:0000313" key="19">
    <source>
        <dbReference type="Proteomes" id="UP000563060"/>
    </source>
</evidence>
<keyword evidence="13" id="KW-0449">Lipoprotein</keyword>
<dbReference type="EMBL" id="VZZT01000198">
    <property type="protein sequence ID" value="NXW01264.1"/>
    <property type="molecule type" value="Genomic_DNA"/>
</dbReference>
<feature type="binding site" evidence="15">
    <location>
        <position position="173"/>
    </location>
    <ligand>
        <name>Mg(2+)</name>
        <dbReference type="ChEBI" id="CHEBI:18420"/>
    </ligand>
</feature>
<evidence type="ECO:0000256" key="8">
    <source>
        <dbReference type="ARBA" id="ARBA00022801"/>
    </source>
</evidence>
<keyword evidence="7 15" id="KW-0479">Metal-binding</keyword>
<protein>
    <recommendedName>
        <fullName evidence="4 17">Alkaline phosphatase</fullName>
        <ecNumber evidence="4 17">3.1.3.1</ecNumber>
    </recommendedName>
</protein>
<evidence type="ECO:0000256" key="5">
    <source>
        <dbReference type="ARBA" id="ARBA00022475"/>
    </source>
</evidence>
<evidence type="ECO:0000256" key="1">
    <source>
        <dbReference type="ARBA" id="ARBA00004609"/>
    </source>
</evidence>
<dbReference type="CDD" id="cd16012">
    <property type="entry name" value="ALP"/>
    <property type="match status" value="1"/>
</dbReference>
<evidence type="ECO:0000256" key="6">
    <source>
        <dbReference type="ARBA" id="ARBA00022622"/>
    </source>
</evidence>
<dbReference type="Proteomes" id="UP000563060">
    <property type="component" value="Unassembled WGS sequence"/>
</dbReference>
<feature type="binding site" evidence="15">
    <location>
        <position position="375"/>
    </location>
    <ligand>
        <name>Zn(2+)</name>
        <dbReference type="ChEBI" id="CHEBI:29105"/>
        <label>2</label>
    </ligand>
</feature>
<evidence type="ECO:0000256" key="12">
    <source>
        <dbReference type="ARBA" id="ARBA00023180"/>
    </source>
</evidence>
<keyword evidence="6" id="KW-0336">GPI-anchor</keyword>
<dbReference type="GO" id="GO:0005886">
    <property type="term" value="C:plasma membrane"/>
    <property type="evidence" value="ECO:0007669"/>
    <property type="project" value="UniProtKB-SubCell"/>
</dbReference>
<dbReference type="PROSITE" id="PS00123">
    <property type="entry name" value="ALKALINE_PHOSPHATASE"/>
    <property type="match status" value="1"/>
</dbReference>
<dbReference type="SUPFAM" id="SSF53649">
    <property type="entry name" value="Alkaline phosphatase-like"/>
    <property type="match status" value="1"/>
</dbReference>
<keyword evidence="10 15" id="KW-0460">Magnesium</keyword>
<comment type="similarity">
    <text evidence="2 16">Belongs to the alkaline phosphatase family.</text>
</comment>
<feature type="binding site" evidence="15">
    <location>
        <position position="60"/>
    </location>
    <ligand>
        <name>Mg(2+)</name>
        <dbReference type="ChEBI" id="CHEBI:18420"/>
    </ligand>
</feature>
<evidence type="ECO:0000256" key="11">
    <source>
        <dbReference type="ARBA" id="ARBA00023136"/>
    </source>
</evidence>
<dbReference type="AlphaFoldDB" id="A0A7L3YKY9"/>
<dbReference type="Gene3D" id="3.40.720.10">
    <property type="entry name" value="Alkaline Phosphatase, subunit A"/>
    <property type="match status" value="1"/>
</dbReference>